<dbReference type="Proteomes" id="UP000790347">
    <property type="component" value="Unassembled WGS sequence"/>
</dbReference>
<feature type="domain" description="Phorbol-ester/DAG-type" evidence="5">
    <location>
        <begin position="780"/>
        <end position="821"/>
    </location>
</feature>
<dbReference type="PROSITE" id="PS50081">
    <property type="entry name" value="ZF_DAG_PE_2"/>
    <property type="match status" value="1"/>
</dbReference>
<proteinExistence type="predicted"/>
<feature type="region of interest" description="Disordered" evidence="4">
    <location>
        <begin position="842"/>
        <end position="924"/>
    </location>
</feature>
<evidence type="ECO:0000313" key="6">
    <source>
        <dbReference type="EMBL" id="KAH9501861.1"/>
    </source>
</evidence>
<feature type="coiled-coil region" evidence="3">
    <location>
        <begin position="626"/>
        <end position="674"/>
    </location>
</feature>
<organism evidence="6 7">
    <name type="scientific">Dermatophagoides farinae</name>
    <name type="common">American house dust mite</name>
    <dbReference type="NCBI Taxonomy" id="6954"/>
    <lineage>
        <taxon>Eukaryota</taxon>
        <taxon>Metazoa</taxon>
        <taxon>Ecdysozoa</taxon>
        <taxon>Arthropoda</taxon>
        <taxon>Chelicerata</taxon>
        <taxon>Arachnida</taxon>
        <taxon>Acari</taxon>
        <taxon>Acariformes</taxon>
        <taxon>Sarcoptiformes</taxon>
        <taxon>Astigmata</taxon>
        <taxon>Psoroptidia</taxon>
        <taxon>Analgoidea</taxon>
        <taxon>Pyroglyphidae</taxon>
        <taxon>Dermatophagoidinae</taxon>
        <taxon>Dermatophagoides</taxon>
    </lineage>
</organism>
<feature type="coiled-coil region" evidence="3">
    <location>
        <begin position="12"/>
        <end position="53"/>
    </location>
</feature>
<evidence type="ECO:0000256" key="3">
    <source>
        <dbReference type="SAM" id="Coils"/>
    </source>
</evidence>
<feature type="compositionally biased region" description="Low complexity" evidence="4">
    <location>
        <begin position="887"/>
        <end position="897"/>
    </location>
</feature>
<dbReference type="EMBL" id="ASGP02000006">
    <property type="protein sequence ID" value="KAH9501861.1"/>
    <property type="molecule type" value="Genomic_DNA"/>
</dbReference>
<evidence type="ECO:0000256" key="4">
    <source>
        <dbReference type="SAM" id="MobiDB-lite"/>
    </source>
</evidence>
<evidence type="ECO:0000256" key="1">
    <source>
        <dbReference type="ARBA" id="ARBA00022723"/>
    </source>
</evidence>
<dbReference type="GO" id="GO:0046872">
    <property type="term" value="F:metal ion binding"/>
    <property type="evidence" value="ECO:0007669"/>
    <property type="project" value="UniProtKB-KW"/>
</dbReference>
<feature type="coiled-coil region" evidence="3">
    <location>
        <begin position="474"/>
        <end position="597"/>
    </location>
</feature>
<feature type="region of interest" description="Disordered" evidence="4">
    <location>
        <begin position="417"/>
        <end position="446"/>
    </location>
</feature>
<accession>A0A922HSN2</accession>
<dbReference type="InterPro" id="IPR002219">
    <property type="entry name" value="PKC_DAG/PE"/>
</dbReference>
<feature type="coiled-coil region" evidence="3">
    <location>
        <begin position="102"/>
        <end position="247"/>
    </location>
</feature>
<keyword evidence="2" id="KW-0862">Zinc</keyword>
<reference evidence="6" key="2">
    <citation type="journal article" date="2022" name="Res Sq">
        <title>Comparative Genomics Reveals Insights into the Divergent Evolution of Astigmatic Mites and Household Pest Adaptations.</title>
        <authorList>
            <person name="Xiong Q."/>
            <person name="Wan A.T.-Y."/>
            <person name="Liu X.-Y."/>
            <person name="Fung C.S.-H."/>
            <person name="Xiao X."/>
            <person name="Malainual N."/>
            <person name="Hou J."/>
            <person name="Wang L."/>
            <person name="Wang M."/>
            <person name="Yang K."/>
            <person name="Cui Y."/>
            <person name="Leung E."/>
            <person name="Nong W."/>
            <person name="Shin S.-K."/>
            <person name="Au S."/>
            <person name="Jeong K.Y."/>
            <person name="Chew F.T."/>
            <person name="Hui J."/>
            <person name="Leung T.F."/>
            <person name="Tungtrongchitr A."/>
            <person name="Zhong N."/>
            <person name="Liu Z."/>
            <person name="Tsui S."/>
        </authorList>
    </citation>
    <scope>NUCLEOTIDE SEQUENCE</scope>
    <source>
        <strain evidence="6">Derf</strain>
        <tissue evidence="6">Whole organism</tissue>
    </source>
</reference>
<keyword evidence="1" id="KW-0479">Metal-binding</keyword>
<gene>
    <name evidence="6" type="ORF">DERF_012670</name>
</gene>
<dbReference type="PROSITE" id="PS00479">
    <property type="entry name" value="ZF_DAG_PE_1"/>
    <property type="match status" value="1"/>
</dbReference>
<feature type="compositionally biased region" description="Low complexity" evidence="4">
    <location>
        <begin position="856"/>
        <end position="870"/>
    </location>
</feature>
<feature type="compositionally biased region" description="Polar residues" evidence="4">
    <location>
        <begin position="417"/>
        <end position="435"/>
    </location>
</feature>
<dbReference type="AlphaFoldDB" id="A0A922HSN2"/>
<comment type="caution">
    <text evidence="6">The sequence shown here is derived from an EMBL/GenBank/DDBJ whole genome shotgun (WGS) entry which is preliminary data.</text>
</comment>
<feature type="compositionally biased region" description="Basic and acidic residues" evidence="4">
    <location>
        <begin position="437"/>
        <end position="446"/>
    </location>
</feature>
<feature type="coiled-coil region" evidence="3">
    <location>
        <begin position="318"/>
        <end position="387"/>
    </location>
</feature>
<dbReference type="Gene3D" id="3.30.60.20">
    <property type="match status" value="1"/>
</dbReference>
<evidence type="ECO:0000256" key="2">
    <source>
        <dbReference type="ARBA" id="ARBA00022833"/>
    </source>
</evidence>
<evidence type="ECO:0000313" key="7">
    <source>
        <dbReference type="Proteomes" id="UP000790347"/>
    </source>
</evidence>
<protein>
    <recommendedName>
        <fullName evidence="5">Phorbol-ester/DAG-type domain-containing protein</fullName>
    </recommendedName>
</protein>
<sequence length="924" mass="107981">MVHPIKSSCRLSKEFNKELDELIEYANKFEQQQNDMNEEMKRLQNEFADRERMHLDQKQKCINECRSIETEAMVLMEELKSVYEEKIDSIKKHYEKQFMLMIQKHKSEIQTWRIKYESIEKTIKSSSSSKETVKNEKIDQQQEQKFKAEIKRLEERNDELERENKHLKTRVETSENRIEQNEAQRKTIENDLRKSKHECNDRNEEIRKQKLKITELEKAIDKQKRQSDEKESKISELRKKNEKLEKEVAEMATPIKSTSSTTSTAEIILPHGKMMDENFTSGYGGLYSSSDNDNDDVQTLKSKLIISERDMRAVNRKLENKTEICNILRTELSEIKQKLTDYEKSLVDEKKRSNGYSEMVSTYRSELDQNKQEIERKDTEIVNLKCLVDENNNNFNLKLKVNANANNFFDDQQNSNSAITATTSGSSNQPSNMESSENERKLRSKTGELTRRIDTLMKEVETCKRKNADLHYLVDKTTNNLNHSNNENEQLKNKIEKYRKLLKCCEEQLDQYNIKFPTLLHQQKSQSSDAISVLNSQLMELKKKNETLRNELEELQAKLIEQQKQTEMIVENEKMENNRLQRQLMIEQSKTERLEHEMNGQQDIFDNREQELVAIKEEAAGHITKISQISKERLELEAKCESMANDIELLNERLQLLNNNLEQKSEEIYRHEETISQQLKLIDFIQSNCKCLEKKKPFMLFSFGSKLINSNQSSTKSLTEELERKLKNEREKNNFLNVRLNEMINELDERTSYVEKLRKEVRKLETQLKTKSYFEQMGGEHNFTSKTIKLSDICVACAKSITIGSKAKICKNCGATIHNGCRLSYNCGLSLEMVRLKSFGLGMTPNQRPEHQNRPYDSSSNDYNDDNASSMLDDNDNGSIITFLPGTTTTNTNTTTTDESDINSINSFPHHMMEEPSAPEHSNY</sequence>
<reference evidence="6" key="1">
    <citation type="submission" date="2013-05" db="EMBL/GenBank/DDBJ databases">
        <authorList>
            <person name="Yim A.K.Y."/>
            <person name="Chan T.F."/>
            <person name="Ji K.M."/>
            <person name="Liu X.Y."/>
            <person name="Zhou J.W."/>
            <person name="Li R.Q."/>
            <person name="Yang K.Y."/>
            <person name="Li J."/>
            <person name="Li M."/>
            <person name="Law P.T.W."/>
            <person name="Wu Y.L."/>
            <person name="Cai Z.L."/>
            <person name="Qin H."/>
            <person name="Bao Y."/>
            <person name="Leung R.K.K."/>
            <person name="Ng P.K.S."/>
            <person name="Zou J."/>
            <person name="Zhong X.J."/>
            <person name="Ran P.X."/>
            <person name="Zhong N.S."/>
            <person name="Liu Z.G."/>
            <person name="Tsui S.K.W."/>
        </authorList>
    </citation>
    <scope>NUCLEOTIDE SEQUENCE</scope>
    <source>
        <strain evidence="6">Derf</strain>
        <tissue evidence="6">Whole organism</tissue>
    </source>
</reference>
<keyword evidence="7" id="KW-1185">Reference proteome</keyword>
<name>A0A922HSN2_DERFA</name>
<keyword evidence="3" id="KW-0175">Coiled coil</keyword>
<evidence type="ECO:0000259" key="5">
    <source>
        <dbReference type="PROSITE" id="PS50081"/>
    </source>
</evidence>
<dbReference type="CDD" id="cd20821">
    <property type="entry name" value="C1_MgcRacGAP"/>
    <property type="match status" value="1"/>
</dbReference>
<feature type="coiled-coil region" evidence="3">
    <location>
        <begin position="719"/>
        <end position="767"/>
    </location>
</feature>
<dbReference type="SUPFAM" id="SSF57889">
    <property type="entry name" value="Cysteine-rich domain"/>
    <property type="match status" value="1"/>
</dbReference>
<dbReference type="InterPro" id="IPR046349">
    <property type="entry name" value="C1-like_sf"/>
</dbReference>